<evidence type="ECO:0000313" key="2">
    <source>
        <dbReference type="EMBL" id="KAG5656077.1"/>
    </source>
</evidence>
<proteinExistence type="predicted"/>
<dbReference type="AlphaFoldDB" id="A0A9P7H007"/>
<reference evidence="2" key="1">
    <citation type="submission" date="2021-04" db="EMBL/GenBank/DDBJ databases">
        <title>Draft genome of Fusarium avenaceum strain F156N33, isolated from an atmospheric sample in Virginia.</title>
        <authorList>
            <person name="Yang S."/>
            <person name="Vinatzer B.A."/>
            <person name="Coleman J."/>
        </authorList>
    </citation>
    <scope>NUCLEOTIDE SEQUENCE</scope>
    <source>
        <strain evidence="2">F156N33</strain>
    </source>
</reference>
<feature type="region of interest" description="Disordered" evidence="1">
    <location>
        <begin position="405"/>
        <end position="470"/>
    </location>
</feature>
<name>A0A9P7H007_9HYPO</name>
<sequence length="470" mass="51588">MPQTAALNTSALGIRLQGGQPSYSPGDTIIGCVYRKAPTVSPDASVSITLCGRTKSKMVVSTTNSNTSYRGRFNIIPERACRQKIFQGPLHIESYNNEQVWPFAITLPQYVDPKYVQGERQKESYLPLGTADHHLPSTFTHPTSGSTEAFVEYFLQATLVLTGQGHVERPEATLPVVLSSRNPDPPRADFGLKRSNNRQSVSTFRLIPGKEDTKLSFSQNLKQVFAASSVPTFLFDIIVDVPTIIQLDNPNPIPFRIHAIPDRKATSEVIRDIPQQIKLTSVSIRIVTSTEILCEGTFSPHGKEKKRETDLYIMNALGRLAKDLHIPCTEKSSPIDIGELIDLRLGHSSPGFPKAYGSGDVRFSPSFTTYNIRHSHRLNWAVRGELGGGYFGASGTVALQLLMPSDDGGEVNQQGSSARAENGLESEAGPSRLQRNESWIQPPDADDAPPSFNEVVRDDAKQYAPEKGAM</sequence>
<dbReference type="InterPro" id="IPR014752">
    <property type="entry name" value="Arrestin-like_C"/>
</dbReference>
<gene>
    <name evidence="2" type="ORF">KAF25_001647</name>
</gene>
<organism evidence="2 3">
    <name type="scientific">Fusarium avenaceum</name>
    <dbReference type="NCBI Taxonomy" id="40199"/>
    <lineage>
        <taxon>Eukaryota</taxon>
        <taxon>Fungi</taxon>
        <taxon>Dikarya</taxon>
        <taxon>Ascomycota</taxon>
        <taxon>Pezizomycotina</taxon>
        <taxon>Sordariomycetes</taxon>
        <taxon>Hypocreomycetidae</taxon>
        <taxon>Hypocreales</taxon>
        <taxon>Nectriaceae</taxon>
        <taxon>Fusarium</taxon>
        <taxon>Fusarium tricinctum species complex</taxon>
    </lineage>
</organism>
<dbReference type="EMBL" id="JAGPUO010000024">
    <property type="protein sequence ID" value="KAG5656077.1"/>
    <property type="molecule type" value="Genomic_DNA"/>
</dbReference>
<comment type="caution">
    <text evidence="2">The sequence shown here is derived from an EMBL/GenBank/DDBJ whole genome shotgun (WGS) entry which is preliminary data.</text>
</comment>
<evidence type="ECO:0008006" key="4">
    <source>
        <dbReference type="Google" id="ProtNLM"/>
    </source>
</evidence>
<keyword evidence="3" id="KW-1185">Reference proteome</keyword>
<dbReference type="Proteomes" id="UP000782241">
    <property type="component" value="Unassembled WGS sequence"/>
</dbReference>
<evidence type="ECO:0000313" key="3">
    <source>
        <dbReference type="Proteomes" id="UP000782241"/>
    </source>
</evidence>
<dbReference type="Gene3D" id="2.60.40.640">
    <property type="match status" value="1"/>
</dbReference>
<accession>A0A9P7H007</accession>
<protein>
    <recommendedName>
        <fullName evidence="4">Arrestin-like N-terminal domain-containing protein</fullName>
    </recommendedName>
</protein>
<evidence type="ECO:0000256" key="1">
    <source>
        <dbReference type="SAM" id="MobiDB-lite"/>
    </source>
</evidence>